<organism evidence="2 3">
    <name type="scientific">Streptomyces longisporoflavus</name>
    <dbReference type="NCBI Taxonomy" id="28044"/>
    <lineage>
        <taxon>Bacteria</taxon>
        <taxon>Bacillati</taxon>
        <taxon>Actinomycetota</taxon>
        <taxon>Actinomycetes</taxon>
        <taxon>Kitasatosporales</taxon>
        <taxon>Streptomycetaceae</taxon>
        <taxon>Streptomyces</taxon>
    </lineage>
</organism>
<dbReference type="GO" id="GO:0016805">
    <property type="term" value="F:dipeptidase activity"/>
    <property type="evidence" value="ECO:0007669"/>
    <property type="project" value="UniProtKB-KW"/>
</dbReference>
<keyword evidence="3" id="KW-1185">Reference proteome</keyword>
<gene>
    <name evidence="2" type="ORF">ACH4F9_33565</name>
</gene>
<dbReference type="EC" id="3.4.13.19" evidence="2"/>
<evidence type="ECO:0000256" key="1">
    <source>
        <dbReference type="SAM" id="MobiDB-lite"/>
    </source>
</evidence>
<sequence length="385" mass="40187">MADLQVDLDDTAAAGALDRPAPGTPPISDDLEAGPVHVKAAGAALEELLPKPEPAVPDPLGRARALLAAHPVADGYSGLPWALRALPWYDLELGDSAVEGDVPRLREGGVGAQFWSLHVPETVTGDRVLGATLEQLDLAKQVVRGHSEGLRLASSASEVADARHCGRIAALLGPARADAVGDSLAALRALHALGLCSLTLSGTSWAGPQGLSPFGEEVVRELNRLGVLAELSGASDATARRVLAVSRAPVLFARSGARALRDVPANLPDDLLAALGAAKGLCLVPLAAGQTGSSIREVADHLEHVRRLAGPESVGLSGMYDTPDAHPDGLGDASHYPYLIAELVERGWPDADLARLTWGNVQRVLRGADFAARAARERRRRQASF</sequence>
<keyword evidence="2" id="KW-0224">Dipeptidase</keyword>
<comment type="caution">
    <text evidence="2">The sequence shown here is derived from an EMBL/GenBank/DDBJ whole genome shotgun (WGS) entry which is preliminary data.</text>
</comment>
<dbReference type="PANTHER" id="PTHR10443">
    <property type="entry name" value="MICROSOMAL DIPEPTIDASE"/>
    <property type="match status" value="1"/>
</dbReference>
<keyword evidence="2" id="KW-0645">Protease</keyword>
<name>A0ABW7R2Z3_9ACTN</name>
<dbReference type="Proteomes" id="UP001610818">
    <property type="component" value="Unassembled WGS sequence"/>
</dbReference>
<evidence type="ECO:0000313" key="2">
    <source>
        <dbReference type="EMBL" id="MFH8549946.1"/>
    </source>
</evidence>
<evidence type="ECO:0000313" key="3">
    <source>
        <dbReference type="Proteomes" id="UP001610818"/>
    </source>
</evidence>
<protein>
    <submittedName>
        <fullName evidence="2">Dipeptidase</fullName>
        <ecNumber evidence="2">3.4.13.19</ecNumber>
    </submittedName>
</protein>
<dbReference type="EMBL" id="JBIRGQ010000007">
    <property type="protein sequence ID" value="MFH8549946.1"/>
    <property type="molecule type" value="Genomic_DNA"/>
</dbReference>
<accession>A0ABW7R2Z3</accession>
<dbReference type="SUPFAM" id="SSF51556">
    <property type="entry name" value="Metallo-dependent hydrolases"/>
    <property type="match status" value="1"/>
</dbReference>
<keyword evidence="2" id="KW-0378">Hydrolase</keyword>
<dbReference type="Gene3D" id="3.20.20.140">
    <property type="entry name" value="Metal-dependent hydrolases"/>
    <property type="match status" value="1"/>
</dbReference>
<proteinExistence type="predicted"/>
<dbReference type="InterPro" id="IPR032466">
    <property type="entry name" value="Metal_Hydrolase"/>
</dbReference>
<feature type="region of interest" description="Disordered" evidence="1">
    <location>
        <begin position="1"/>
        <end position="32"/>
    </location>
</feature>
<dbReference type="InterPro" id="IPR008257">
    <property type="entry name" value="Pept_M19"/>
</dbReference>
<dbReference type="PANTHER" id="PTHR10443:SF12">
    <property type="entry name" value="DIPEPTIDASE"/>
    <property type="match status" value="1"/>
</dbReference>
<dbReference type="PROSITE" id="PS51365">
    <property type="entry name" value="RENAL_DIPEPTIDASE_2"/>
    <property type="match status" value="1"/>
</dbReference>
<dbReference type="Pfam" id="PF01244">
    <property type="entry name" value="Peptidase_M19"/>
    <property type="match status" value="1"/>
</dbReference>
<reference evidence="2 3" key="1">
    <citation type="submission" date="2024-10" db="EMBL/GenBank/DDBJ databases">
        <title>The Natural Products Discovery Center: Release of the First 8490 Sequenced Strains for Exploring Actinobacteria Biosynthetic Diversity.</title>
        <authorList>
            <person name="Kalkreuter E."/>
            <person name="Kautsar S.A."/>
            <person name="Yang D."/>
            <person name="Bader C.D."/>
            <person name="Teijaro C.N."/>
            <person name="Fluegel L."/>
            <person name="Davis C.M."/>
            <person name="Simpson J.R."/>
            <person name="Lauterbach L."/>
            <person name="Steele A.D."/>
            <person name="Gui C."/>
            <person name="Meng S."/>
            <person name="Li G."/>
            <person name="Viehrig K."/>
            <person name="Ye F."/>
            <person name="Su P."/>
            <person name="Kiefer A.F."/>
            <person name="Nichols A."/>
            <person name="Cepeda A.J."/>
            <person name="Yan W."/>
            <person name="Fan B."/>
            <person name="Jiang Y."/>
            <person name="Adhikari A."/>
            <person name="Zheng C.-J."/>
            <person name="Schuster L."/>
            <person name="Cowan T.M."/>
            <person name="Smanski M.J."/>
            <person name="Chevrette M.G."/>
            <person name="De Carvalho L.P.S."/>
            <person name="Shen B."/>
        </authorList>
    </citation>
    <scope>NUCLEOTIDE SEQUENCE [LARGE SCALE GENOMIC DNA]</scope>
    <source>
        <strain evidence="2 3">NPDC017990</strain>
    </source>
</reference>
<dbReference type="RefSeq" id="WP_397716308.1">
    <property type="nucleotide sequence ID" value="NZ_JBIRGN010000007.1"/>
</dbReference>
<feature type="compositionally biased region" description="Acidic residues" evidence="1">
    <location>
        <begin position="1"/>
        <end position="10"/>
    </location>
</feature>